<dbReference type="PROSITE" id="PS50011">
    <property type="entry name" value="PROTEIN_KINASE_DOM"/>
    <property type="match status" value="1"/>
</dbReference>
<dbReference type="PANTHER" id="PTHR46008:SF48">
    <property type="entry name" value="PROTEIN KINASE DOMAIN-CONTAINING PROTEIN"/>
    <property type="match status" value="1"/>
</dbReference>
<keyword evidence="4" id="KW-0675">Receptor</keyword>
<evidence type="ECO:0000256" key="2">
    <source>
        <dbReference type="ARBA" id="ARBA00022840"/>
    </source>
</evidence>
<dbReference type="GO" id="GO:0004672">
    <property type="term" value="F:protein kinase activity"/>
    <property type="evidence" value="ECO:0007669"/>
    <property type="project" value="InterPro"/>
</dbReference>
<evidence type="ECO:0000256" key="1">
    <source>
        <dbReference type="ARBA" id="ARBA00022741"/>
    </source>
</evidence>
<dbReference type="SUPFAM" id="SSF56112">
    <property type="entry name" value="Protein kinase-like (PK-like)"/>
    <property type="match status" value="1"/>
</dbReference>
<organism evidence="4 5">
    <name type="scientific">Hibiscus trionum</name>
    <name type="common">Flower of an hour</name>
    <dbReference type="NCBI Taxonomy" id="183268"/>
    <lineage>
        <taxon>Eukaryota</taxon>
        <taxon>Viridiplantae</taxon>
        <taxon>Streptophyta</taxon>
        <taxon>Embryophyta</taxon>
        <taxon>Tracheophyta</taxon>
        <taxon>Spermatophyta</taxon>
        <taxon>Magnoliopsida</taxon>
        <taxon>eudicotyledons</taxon>
        <taxon>Gunneridae</taxon>
        <taxon>Pentapetalae</taxon>
        <taxon>rosids</taxon>
        <taxon>malvids</taxon>
        <taxon>Malvales</taxon>
        <taxon>Malvaceae</taxon>
        <taxon>Malvoideae</taxon>
        <taxon>Hibiscus</taxon>
    </lineage>
</organism>
<keyword evidence="2" id="KW-0067">ATP-binding</keyword>
<dbReference type="OrthoDB" id="4062651at2759"/>
<dbReference type="InterPro" id="IPR011009">
    <property type="entry name" value="Kinase-like_dom_sf"/>
</dbReference>
<evidence type="ECO:0000313" key="5">
    <source>
        <dbReference type="Proteomes" id="UP001165190"/>
    </source>
</evidence>
<proteinExistence type="predicted"/>
<keyword evidence="4" id="KW-0808">Transferase</keyword>
<dbReference type="PANTHER" id="PTHR46008">
    <property type="entry name" value="LEAF RUST 10 DISEASE-RESISTANCE LOCUS RECEPTOR-LIKE PROTEIN KINASE-LIKE 1.4"/>
    <property type="match status" value="1"/>
</dbReference>
<comment type="caution">
    <text evidence="4">The sequence shown here is derived from an EMBL/GenBank/DDBJ whole genome shotgun (WGS) entry which is preliminary data.</text>
</comment>
<dbReference type="InterPro" id="IPR000719">
    <property type="entry name" value="Prot_kinase_dom"/>
</dbReference>
<keyword evidence="1" id="KW-0547">Nucleotide-binding</keyword>
<dbReference type="EMBL" id="BSYR01000024">
    <property type="protein sequence ID" value="GMI92813.1"/>
    <property type="molecule type" value="Genomic_DNA"/>
</dbReference>
<gene>
    <name evidence="4" type="ORF">HRI_002950600</name>
</gene>
<dbReference type="AlphaFoldDB" id="A0A9W7IEF0"/>
<sequence>MDSDQTNVSTKLKGTVGYLDPEYMKTYHLTAKSDVYSFGIVLLEILTGRRPVDLRRPYRDRVALTWAFRKYDEGHVAELVDGMMEEVVDCEILVKIFFLAFQCAAPTRNDRPEMKSVAEQLWRIRADYLKTSRRG</sequence>
<evidence type="ECO:0000313" key="4">
    <source>
        <dbReference type="EMBL" id="GMI92813.1"/>
    </source>
</evidence>
<reference evidence="4" key="1">
    <citation type="submission" date="2023-05" db="EMBL/GenBank/DDBJ databases">
        <title>Genome and transcriptome analyses reveal genes involved in the formation of fine ridges on petal epidermal cells in Hibiscus trionum.</title>
        <authorList>
            <person name="Koshimizu S."/>
            <person name="Masuda S."/>
            <person name="Ishii T."/>
            <person name="Shirasu K."/>
            <person name="Hoshino A."/>
            <person name="Arita M."/>
        </authorList>
    </citation>
    <scope>NUCLEOTIDE SEQUENCE</scope>
    <source>
        <strain evidence="4">Hamamatsu line</strain>
    </source>
</reference>
<dbReference type="GO" id="GO:0005524">
    <property type="term" value="F:ATP binding"/>
    <property type="evidence" value="ECO:0007669"/>
    <property type="project" value="UniProtKB-KW"/>
</dbReference>
<feature type="domain" description="Protein kinase" evidence="3">
    <location>
        <begin position="1"/>
        <end position="123"/>
    </location>
</feature>
<dbReference type="InterPro" id="IPR001245">
    <property type="entry name" value="Ser-Thr/Tyr_kinase_cat_dom"/>
</dbReference>
<keyword evidence="5" id="KW-1185">Reference proteome</keyword>
<dbReference type="Proteomes" id="UP001165190">
    <property type="component" value="Unassembled WGS sequence"/>
</dbReference>
<evidence type="ECO:0000259" key="3">
    <source>
        <dbReference type="PROSITE" id="PS50011"/>
    </source>
</evidence>
<name>A0A9W7IEF0_HIBTR</name>
<keyword evidence="4" id="KW-0418">Kinase</keyword>
<protein>
    <submittedName>
        <fullName evidence="4">Calmodulin-binding receptor-like cytoplasmic kinase 3</fullName>
    </submittedName>
</protein>
<dbReference type="Gene3D" id="1.10.510.10">
    <property type="entry name" value="Transferase(Phosphotransferase) domain 1"/>
    <property type="match status" value="1"/>
</dbReference>
<accession>A0A9W7IEF0</accession>
<dbReference type="Pfam" id="PF07714">
    <property type="entry name" value="PK_Tyr_Ser-Thr"/>
    <property type="match status" value="1"/>
</dbReference>